<dbReference type="AlphaFoldDB" id="A0A150L5G7"/>
<evidence type="ECO:0000259" key="1">
    <source>
        <dbReference type="Pfam" id="PF13799"/>
    </source>
</evidence>
<dbReference type="Pfam" id="PF13799">
    <property type="entry name" value="DUF4183"/>
    <property type="match status" value="1"/>
</dbReference>
<evidence type="ECO:0000313" key="3">
    <source>
        <dbReference type="Proteomes" id="UP000075683"/>
    </source>
</evidence>
<dbReference type="STRING" id="301148.B4135_4234"/>
<comment type="caution">
    <text evidence="2">The sequence shown here is derived from an EMBL/GenBank/DDBJ whole genome shotgun (WGS) entry which is preliminary data.</text>
</comment>
<feature type="domain" description="DUF4183" evidence="1">
    <location>
        <begin position="45"/>
        <end position="113"/>
    </location>
</feature>
<protein>
    <recommendedName>
        <fullName evidence="1">DUF4183 domain-containing protein</fullName>
    </recommendedName>
</protein>
<proteinExistence type="predicted"/>
<dbReference type="RefSeq" id="WP_061570328.1">
    <property type="nucleotide sequence ID" value="NZ_LQYT01000147.1"/>
</dbReference>
<dbReference type="Proteomes" id="UP000075683">
    <property type="component" value="Unassembled WGS sequence"/>
</dbReference>
<accession>A0A150L5G7</accession>
<gene>
    <name evidence="2" type="ORF">B4135_4234</name>
</gene>
<organism evidence="2 3">
    <name type="scientific">Caldibacillus debilis</name>
    <dbReference type="NCBI Taxonomy" id="301148"/>
    <lineage>
        <taxon>Bacteria</taxon>
        <taxon>Bacillati</taxon>
        <taxon>Bacillota</taxon>
        <taxon>Bacilli</taxon>
        <taxon>Bacillales</taxon>
        <taxon>Bacillaceae</taxon>
        <taxon>Caldibacillus</taxon>
    </lineage>
</organism>
<reference evidence="2 3" key="1">
    <citation type="submission" date="2016-01" db="EMBL/GenBank/DDBJ databases">
        <title>Draft Genome Sequences of Seven Thermophilic Sporeformers Isolated from Foods.</title>
        <authorList>
            <person name="Berendsen E.M."/>
            <person name="Wells-Bennik M.H."/>
            <person name="Krawcyk A.O."/>
            <person name="De Jong A."/>
            <person name="Holsappel S."/>
            <person name="Eijlander R.T."/>
            <person name="Kuipers O.P."/>
        </authorList>
    </citation>
    <scope>NUCLEOTIDE SEQUENCE [LARGE SCALE GENOMIC DNA]</scope>
    <source>
        <strain evidence="2 3">B4135</strain>
    </source>
</reference>
<sequence>MGLKIIKPLMTTDVQISVVPVVQRFFTEMEKSIPENTTYRIDAGKFLDDSGNKVEYFPPLNLNNSYFNVYINGFLQMEENFAYTAGEEGIGNLLITVPEGSEIPAGTPIILEVVNFEPVVHNSRKN</sequence>
<dbReference type="InterPro" id="IPR025237">
    <property type="entry name" value="DUF4183"/>
</dbReference>
<dbReference type="EMBL" id="LQYT01000147">
    <property type="protein sequence ID" value="KYD07553.1"/>
    <property type="molecule type" value="Genomic_DNA"/>
</dbReference>
<name>A0A150L5G7_9BACI</name>
<dbReference type="OrthoDB" id="2623159at2"/>
<evidence type="ECO:0000313" key="2">
    <source>
        <dbReference type="EMBL" id="KYD07553.1"/>
    </source>
</evidence>